<proteinExistence type="predicted"/>
<protein>
    <submittedName>
        <fullName evidence="1">Uncharacterized protein</fullName>
    </submittedName>
</protein>
<dbReference type="EMBL" id="CAEY01001588">
    <property type="status" value="NOT_ANNOTATED_CDS"/>
    <property type="molecule type" value="Genomic_DNA"/>
</dbReference>
<dbReference type="HOGENOM" id="CLU_048952_0_0_1"/>
<keyword evidence="2" id="KW-1185">Reference proteome</keyword>
<dbReference type="AlphaFoldDB" id="T1K5I0"/>
<sequence>MVSLLKRLSTVPSDSFKLLVCKICKKGDNILGYKTCGCLLCDSCDGDSRDKCISCDSEVDPKIKLTFTKNLRCKFYERNKCYSFAEYKCKCLNCPVCELCLNFVHRKRVSGSCDPEVLTSKVTTNSEPCQLCREFIAEFKMTLKPYAKICFNCSTNRSSICIPFDRNSDGDLDWNQLYKDFEQSSQMASDNIKKSEHVLEISISAREEKIKLCKDLISEIQKCLDEFTEQYDRSIVTLKQQLADLKKDADYLRPDGTTKTILDLLKNKELTLHGENGKEQITNFLNYYREKNNYNPVTEQIKTLLSSFDSAKLGLSVDSVGVSDNGVKPLAILIEKPFTLNERKKILEAVRKHEDKWVRKEIFSVNDTVIIFDANSTDMFKCKRAKVLNKGNHNSTVFLLDFGFEITVQNSSIGLISHPEVPTNGKKTCFLAQFTGSVNVNCGLKQQDGGFEISHIQNGFPKAQLLNVID</sequence>
<organism evidence="1 2">
    <name type="scientific">Tetranychus urticae</name>
    <name type="common">Two-spotted spider mite</name>
    <dbReference type="NCBI Taxonomy" id="32264"/>
    <lineage>
        <taxon>Eukaryota</taxon>
        <taxon>Metazoa</taxon>
        <taxon>Ecdysozoa</taxon>
        <taxon>Arthropoda</taxon>
        <taxon>Chelicerata</taxon>
        <taxon>Arachnida</taxon>
        <taxon>Acari</taxon>
        <taxon>Acariformes</taxon>
        <taxon>Trombidiformes</taxon>
        <taxon>Prostigmata</taxon>
        <taxon>Eleutherengona</taxon>
        <taxon>Raphignathae</taxon>
        <taxon>Tetranychoidea</taxon>
        <taxon>Tetranychidae</taxon>
        <taxon>Tetranychus</taxon>
    </lineage>
</organism>
<gene>
    <name evidence="1" type="primary">107360547</name>
</gene>
<evidence type="ECO:0000313" key="2">
    <source>
        <dbReference type="Proteomes" id="UP000015104"/>
    </source>
</evidence>
<name>T1K5I0_TETUR</name>
<dbReference type="Proteomes" id="UP000015104">
    <property type="component" value="Unassembled WGS sequence"/>
</dbReference>
<reference evidence="2" key="1">
    <citation type="submission" date="2011-08" db="EMBL/GenBank/DDBJ databases">
        <authorList>
            <person name="Rombauts S."/>
        </authorList>
    </citation>
    <scope>NUCLEOTIDE SEQUENCE</scope>
    <source>
        <strain evidence="2">London</strain>
    </source>
</reference>
<dbReference type="EnsemblMetazoa" id="tetur05g06330.1">
    <property type="protein sequence ID" value="tetur05g06330.1"/>
    <property type="gene ID" value="tetur05g06330"/>
</dbReference>
<accession>T1K5I0</accession>
<evidence type="ECO:0000313" key="1">
    <source>
        <dbReference type="EnsemblMetazoa" id="tetur05g06330.1"/>
    </source>
</evidence>
<reference evidence="1" key="2">
    <citation type="submission" date="2015-06" db="UniProtKB">
        <authorList>
            <consortium name="EnsemblMetazoa"/>
        </authorList>
    </citation>
    <scope>IDENTIFICATION</scope>
</reference>